<evidence type="ECO:0000313" key="2">
    <source>
        <dbReference type="Proteomes" id="UP000267606"/>
    </source>
</evidence>
<keyword evidence="2" id="KW-1185">Reference proteome</keyword>
<reference evidence="3" key="1">
    <citation type="submission" date="2016-06" db="UniProtKB">
        <authorList>
            <consortium name="WormBaseParasite"/>
        </authorList>
    </citation>
    <scope>IDENTIFICATION</scope>
</reference>
<protein>
    <submittedName>
        <fullName evidence="3">BRCT domain-containing protein</fullName>
    </submittedName>
</protein>
<gene>
    <name evidence="1" type="ORF">OFLC_LOCUS1210</name>
</gene>
<dbReference type="Proteomes" id="UP000267606">
    <property type="component" value="Unassembled WGS sequence"/>
</dbReference>
<dbReference type="WBParaSite" id="OFLC_0000120901-mRNA-1">
    <property type="protein sequence ID" value="OFLC_0000120901-mRNA-1"/>
    <property type="gene ID" value="OFLC_0000120901"/>
</dbReference>
<sequence>MARFACHSRAVHAISVRVCNTLALHSSSFTYTRCSFCLTYHQSKYLLTLSISFHLITSGTIDETINHSILFIFNSVEIEKYPLTFLSALNCLKTAVVKANWIMEVLVCDYAHKQKLGDDCTCRKAILWYELRRAKPLDQEEAQTGRSYRANHDDSTIEVTSSAEMLSETAA</sequence>
<proteinExistence type="predicted"/>
<organism evidence="3">
    <name type="scientific">Onchocerca flexuosa</name>
    <dbReference type="NCBI Taxonomy" id="387005"/>
    <lineage>
        <taxon>Eukaryota</taxon>
        <taxon>Metazoa</taxon>
        <taxon>Ecdysozoa</taxon>
        <taxon>Nematoda</taxon>
        <taxon>Chromadorea</taxon>
        <taxon>Rhabditida</taxon>
        <taxon>Spirurina</taxon>
        <taxon>Spiruromorpha</taxon>
        <taxon>Filarioidea</taxon>
        <taxon>Onchocercidae</taxon>
        <taxon>Onchocerca</taxon>
    </lineage>
</organism>
<evidence type="ECO:0000313" key="1">
    <source>
        <dbReference type="EMBL" id="VDO28672.1"/>
    </source>
</evidence>
<reference evidence="1 2" key="2">
    <citation type="submission" date="2018-11" db="EMBL/GenBank/DDBJ databases">
        <authorList>
            <consortium name="Pathogen Informatics"/>
        </authorList>
    </citation>
    <scope>NUCLEOTIDE SEQUENCE [LARGE SCALE GENOMIC DNA]</scope>
</reference>
<name>A0A183H150_9BILA</name>
<accession>A0A183H150</accession>
<dbReference type="AlphaFoldDB" id="A0A183H150"/>
<dbReference type="EMBL" id="UZAJ01000535">
    <property type="protein sequence ID" value="VDO28672.1"/>
    <property type="molecule type" value="Genomic_DNA"/>
</dbReference>
<evidence type="ECO:0000313" key="3">
    <source>
        <dbReference type="WBParaSite" id="OFLC_0000120901-mRNA-1"/>
    </source>
</evidence>